<dbReference type="Proteomes" id="UP000029577">
    <property type="component" value="Unassembled WGS sequence"/>
</dbReference>
<dbReference type="CDD" id="cd03137">
    <property type="entry name" value="GATase1_AraC_1"/>
    <property type="match status" value="1"/>
</dbReference>
<gene>
    <name evidence="4" type="ORF">HA49_15400</name>
</gene>
<dbReference type="PROSITE" id="PS01124">
    <property type="entry name" value="HTH_ARAC_FAMILY_2"/>
    <property type="match status" value="1"/>
</dbReference>
<reference evidence="4" key="1">
    <citation type="submission" date="2014-12" db="EMBL/GenBank/DDBJ databases">
        <title>The draft genome of the Tatumella morbirosei type strain, LMG23360T isolated from pineapple rot.</title>
        <authorList>
            <person name="Smits T.H."/>
            <person name="Palmer M."/>
            <person name="Venter S.N."/>
            <person name="Duffy B."/>
            <person name="Steenkamp E.T."/>
            <person name="Chan W.Y."/>
            <person name="Coutinho T.A."/>
            <person name="Coetzee M.P."/>
            <person name="De Maayer P."/>
        </authorList>
    </citation>
    <scope>NUCLEOTIDE SEQUENCE [LARGE SCALE GENOMIC DNA]</scope>
    <source>
        <strain evidence="4">LMG 23360</strain>
    </source>
</reference>
<evidence type="ECO:0000256" key="2">
    <source>
        <dbReference type="ARBA" id="ARBA00023163"/>
    </source>
</evidence>
<keyword evidence="5" id="KW-1185">Reference proteome</keyword>
<dbReference type="EMBL" id="JPKR02000003">
    <property type="protein sequence ID" value="KGD72149.1"/>
    <property type="molecule type" value="Genomic_DNA"/>
</dbReference>
<dbReference type="RefSeq" id="WP_038021443.1">
    <property type="nucleotide sequence ID" value="NZ_JPKR02000003.1"/>
</dbReference>
<dbReference type="Gene3D" id="3.40.50.880">
    <property type="match status" value="1"/>
</dbReference>
<dbReference type="InterPro" id="IPR052158">
    <property type="entry name" value="INH-QAR"/>
</dbReference>
<accession>A0A095T6J8</accession>
<organism evidence="4 5">
    <name type="scientific">Tatumella morbirosei</name>
    <dbReference type="NCBI Taxonomy" id="642227"/>
    <lineage>
        <taxon>Bacteria</taxon>
        <taxon>Pseudomonadati</taxon>
        <taxon>Pseudomonadota</taxon>
        <taxon>Gammaproteobacteria</taxon>
        <taxon>Enterobacterales</taxon>
        <taxon>Erwiniaceae</taxon>
        <taxon>Tatumella</taxon>
    </lineage>
</organism>
<evidence type="ECO:0000313" key="4">
    <source>
        <dbReference type="EMBL" id="KGD72149.1"/>
    </source>
</evidence>
<dbReference type="STRING" id="642227.HA49_15400"/>
<dbReference type="Pfam" id="PF12833">
    <property type="entry name" value="HTH_18"/>
    <property type="match status" value="1"/>
</dbReference>
<dbReference type="InterPro" id="IPR029062">
    <property type="entry name" value="Class_I_gatase-like"/>
</dbReference>
<dbReference type="InterPro" id="IPR018060">
    <property type="entry name" value="HTH_AraC"/>
</dbReference>
<dbReference type="SMART" id="SM00342">
    <property type="entry name" value="HTH_ARAC"/>
    <property type="match status" value="1"/>
</dbReference>
<dbReference type="InterPro" id="IPR002818">
    <property type="entry name" value="DJ-1/PfpI"/>
</dbReference>
<evidence type="ECO:0000256" key="1">
    <source>
        <dbReference type="ARBA" id="ARBA00023015"/>
    </source>
</evidence>
<dbReference type="InterPro" id="IPR009057">
    <property type="entry name" value="Homeodomain-like_sf"/>
</dbReference>
<comment type="caution">
    <text evidence="4">The sequence shown here is derived from an EMBL/GenBank/DDBJ whole genome shotgun (WGS) entry which is preliminary data.</text>
</comment>
<name>A0A095T6J8_9GAMM</name>
<dbReference type="SUPFAM" id="SSF52317">
    <property type="entry name" value="Class I glutamine amidotransferase-like"/>
    <property type="match status" value="1"/>
</dbReference>
<keyword evidence="1" id="KW-0805">Transcription regulation</keyword>
<dbReference type="Gene3D" id="1.10.10.60">
    <property type="entry name" value="Homeodomain-like"/>
    <property type="match status" value="1"/>
</dbReference>
<keyword evidence="2" id="KW-0804">Transcription</keyword>
<protein>
    <submittedName>
        <fullName evidence="4">AraC family transcriptional regulator</fullName>
    </submittedName>
</protein>
<feature type="domain" description="HTH araC/xylS-type" evidence="3">
    <location>
        <begin position="210"/>
        <end position="308"/>
    </location>
</feature>
<dbReference type="SUPFAM" id="SSF46689">
    <property type="entry name" value="Homeodomain-like"/>
    <property type="match status" value="2"/>
</dbReference>
<dbReference type="AlphaFoldDB" id="A0A095T6J8"/>
<dbReference type="eggNOG" id="COG4977">
    <property type="taxonomic scope" value="Bacteria"/>
</dbReference>
<dbReference type="GO" id="GO:0043565">
    <property type="term" value="F:sequence-specific DNA binding"/>
    <property type="evidence" value="ECO:0007669"/>
    <property type="project" value="InterPro"/>
</dbReference>
<evidence type="ECO:0000259" key="3">
    <source>
        <dbReference type="PROSITE" id="PS01124"/>
    </source>
</evidence>
<dbReference type="OrthoDB" id="9803764at2"/>
<proteinExistence type="predicted"/>
<evidence type="ECO:0000313" key="5">
    <source>
        <dbReference type="Proteomes" id="UP000029577"/>
    </source>
</evidence>
<dbReference type="GO" id="GO:0003700">
    <property type="term" value="F:DNA-binding transcription factor activity"/>
    <property type="evidence" value="ECO:0007669"/>
    <property type="project" value="InterPro"/>
</dbReference>
<dbReference type="PANTHER" id="PTHR43130">
    <property type="entry name" value="ARAC-FAMILY TRANSCRIPTIONAL REGULATOR"/>
    <property type="match status" value="1"/>
</dbReference>
<dbReference type="PANTHER" id="PTHR43130:SF3">
    <property type="entry name" value="HTH-TYPE TRANSCRIPTIONAL REGULATOR RV1931C"/>
    <property type="match status" value="1"/>
</dbReference>
<sequence>MHTVGFYIYPGHQILDLAGPFGAFESVTRIVGHSFYELSTVSRAGGRVCGSGGLPVETSLATSAKTDTLIVVGGDTVTMLDSGEVEVVAALAGRTARVASVCTGAFLLAKAGLLDGRRATTHWRMAHRLQQEYPAVKVESDRIFTEDHGIWTSAGVTAGIDLALALIETDLGVDVARRVASELVVYHRRSGGQSQFSPMSLMDPETDRMRMALSFMRDHLHEPLSIERIAEAVNLSPRQFGRNFRRETGETPARAVERLRSEAAMVRLQAGSEPIEWIAGAVGFGDPERMRRAFIKIYGKPPQAVRRADKSGRN</sequence>
<dbReference type="Pfam" id="PF01965">
    <property type="entry name" value="DJ-1_PfpI"/>
    <property type="match status" value="1"/>
</dbReference>